<evidence type="ECO:0000313" key="1">
    <source>
        <dbReference type="EMBL" id="BAR83371.1"/>
    </source>
</evidence>
<accession>A0A9W4AB83</accession>
<gene>
    <name evidence="1" type="ORF">KNN_02525</name>
</gene>
<reference evidence="1 2" key="1">
    <citation type="submission" date="2015-05" db="EMBL/GenBank/DDBJ databases">
        <title>Whole genome sequence of Bacillus thuringiensis serovar tolworthi Pasteur Institute Standard strain.</title>
        <authorList>
            <person name="Kanda K."/>
            <person name="Nakashima K."/>
            <person name="Nagano Y."/>
        </authorList>
    </citation>
    <scope>NUCLEOTIDE SEQUENCE [LARGE SCALE GENOMIC DNA]</scope>
    <source>
        <strain evidence="1 2">Pasteur Institute Standard strain</strain>
    </source>
</reference>
<name>A0A9W4AB83_BACTO</name>
<sequence length="57" mass="7030">MFKIKFFDKRGYKYFYNKSPRKTMYYCIFLLTNSALSDKNNGYMLTVKYYPYKIIPL</sequence>
<dbReference type="Proteomes" id="UP000055316">
    <property type="component" value="Chromosome"/>
</dbReference>
<protein>
    <submittedName>
        <fullName evidence="1">Uncharacterized protein</fullName>
    </submittedName>
</protein>
<dbReference type="EMBL" id="AP014864">
    <property type="protein sequence ID" value="BAR83371.1"/>
    <property type="molecule type" value="Genomic_DNA"/>
</dbReference>
<organism evidence="1 2">
    <name type="scientific">Bacillus thuringiensis subsp. tolworthi</name>
    <dbReference type="NCBI Taxonomy" id="1442"/>
    <lineage>
        <taxon>Bacteria</taxon>
        <taxon>Bacillati</taxon>
        <taxon>Bacillota</taxon>
        <taxon>Bacilli</taxon>
        <taxon>Bacillales</taxon>
        <taxon>Bacillaceae</taxon>
        <taxon>Bacillus</taxon>
        <taxon>Bacillus cereus group</taxon>
    </lineage>
</organism>
<evidence type="ECO:0000313" key="2">
    <source>
        <dbReference type="Proteomes" id="UP000055316"/>
    </source>
</evidence>
<proteinExistence type="predicted"/>
<dbReference type="AlphaFoldDB" id="A0A9W4AB83"/>